<evidence type="ECO:0000313" key="14">
    <source>
        <dbReference type="Proteomes" id="UP000009136"/>
    </source>
</evidence>
<keyword evidence="5 11" id="KW-0735">Signal-anchor</keyword>
<feature type="region of interest" description="Disordered" evidence="12">
    <location>
        <begin position="1"/>
        <end position="23"/>
    </location>
</feature>
<sequence length="497" mass="55298">MRVLGVGGGRRPGQRAEAGETATATGLLRRSPPFAPWAAAHCPAGRGRGRADWTSPPPTSAPARLQTAKPLHRRASGVEWCTRRRDGPGSGSKCGPGARIPDGPGFRVRSEHEPVGGSRGGTEVVPRVPLQRGPHWARPSAARSGRAWRAPAGGGARWRPRVWVPCSCSWAPRSAPCARRSRATLWAQAGLAGRGEAPCRRSTTWTSRAPSVALSPQGPRSALAEVHRQRRELLHRACSRHTRRQRLLRPEDLRHVLVDDARGLLYCYVPKVACTNWKRVLLALNGRGSGDPRAIPAPDAHAPGRLPSLADFSPAEVNRRLRTYLAFLFVREPFERLASAYRNKLQRPWGAAFQRRFGTDIVRRLRPHPSPDALARGHDVRFAEFLAYLLDPRTRREGPLNEHWERAHALCHPCRLRYDVVGKFETLAEDAAFVLGLAGAPGLRFPEPPPGARAAARDRAERLFRDISPFYQRRLFGLYKMDFLLFNYSVPSYLRLR</sequence>
<organism evidence="13 14">
    <name type="scientific">Bos taurus</name>
    <name type="common">Bovine</name>
    <dbReference type="NCBI Taxonomy" id="9913"/>
    <lineage>
        <taxon>Eukaryota</taxon>
        <taxon>Metazoa</taxon>
        <taxon>Chordata</taxon>
        <taxon>Craniata</taxon>
        <taxon>Vertebrata</taxon>
        <taxon>Euteleostomi</taxon>
        <taxon>Mammalia</taxon>
        <taxon>Eutheria</taxon>
        <taxon>Laurasiatheria</taxon>
        <taxon>Artiodactyla</taxon>
        <taxon>Ruminantia</taxon>
        <taxon>Pecora</taxon>
        <taxon>Bovidae</taxon>
        <taxon>Bovinae</taxon>
        <taxon>Bos</taxon>
    </lineage>
</organism>
<keyword evidence="3 11" id="KW-0808">Transferase</keyword>
<feature type="compositionally biased region" description="Low complexity" evidence="12">
    <location>
        <begin position="136"/>
        <end position="151"/>
    </location>
</feature>
<name>A0AAA9SSI2_BOVIN</name>
<reference evidence="13" key="3">
    <citation type="submission" date="2025-09" db="UniProtKB">
        <authorList>
            <consortium name="Ensembl"/>
        </authorList>
    </citation>
    <scope>IDENTIFICATION</scope>
    <source>
        <strain evidence="13">Hereford</strain>
    </source>
</reference>
<evidence type="ECO:0000256" key="1">
    <source>
        <dbReference type="ARBA" id="ARBA00004323"/>
    </source>
</evidence>
<evidence type="ECO:0000256" key="8">
    <source>
        <dbReference type="ARBA" id="ARBA00023136"/>
    </source>
</evidence>
<dbReference type="GO" id="GO:0016051">
    <property type="term" value="P:carbohydrate biosynthetic process"/>
    <property type="evidence" value="ECO:0007669"/>
    <property type="project" value="InterPro"/>
</dbReference>
<dbReference type="PANTHER" id="PTHR12137">
    <property type="entry name" value="CARBOHYDRATE SULFOTRANSFERASE"/>
    <property type="match status" value="1"/>
</dbReference>
<evidence type="ECO:0000256" key="5">
    <source>
        <dbReference type="ARBA" id="ARBA00022968"/>
    </source>
</evidence>
<keyword evidence="4" id="KW-0812">Transmembrane</keyword>
<keyword evidence="8" id="KW-0472">Membrane</keyword>
<evidence type="ECO:0000313" key="13">
    <source>
        <dbReference type="Ensembl" id="ENSBTAP00000086950.1"/>
    </source>
</evidence>
<evidence type="ECO:0000256" key="4">
    <source>
        <dbReference type="ARBA" id="ARBA00022692"/>
    </source>
</evidence>
<dbReference type="InterPro" id="IPR005331">
    <property type="entry name" value="Sulfotransferase"/>
</dbReference>
<keyword evidence="10 11" id="KW-0119">Carbohydrate metabolism</keyword>
<proteinExistence type="inferred from homology"/>
<comment type="subcellular location">
    <subcellularLocation>
        <location evidence="1 11">Golgi apparatus membrane</location>
        <topology evidence="1 11">Single-pass type II membrane protein</topology>
    </subcellularLocation>
</comment>
<dbReference type="GO" id="GO:0050650">
    <property type="term" value="P:chondroitin sulfate proteoglycan biosynthetic process"/>
    <property type="evidence" value="ECO:0007669"/>
    <property type="project" value="Ensembl"/>
</dbReference>
<evidence type="ECO:0000256" key="2">
    <source>
        <dbReference type="ARBA" id="ARBA00006339"/>
    </source>
</evidence>
<keyword evidence="14" id="KW-1185">Reference proteome</keyword>
<evidence type="ECO:0000256" key="11">
    <source>
        <dbReference type="RuleBase" id="RU364020"/>
    </source>
</evidence>
<dbReference type="PANTHER" id="PTHR12137:SF60">
    <property type="entry name" value="CARBOHYDRATE SULFOTRANSFERASE 13"/>
    <property type="match status" value="1"/>
</dbReference>
<dbReference type="Pfam" id="PF03567">
    <property type="entry name" value="Sulfotransfer_2"/>
    <property type="match status" value="1"/>
</dbReference>
<keyword evidence="6" id="KW-1133">Transmembrane helix</keyword>
<dbReference type="GO" id="GO:0000139">
    <property type="term" value="C:Golgi membrane"/>
    <property type="evidence" value="ECO:0007669"/>
    <property type="project" value="UniProtKB-SubCell"/>
</dbReference>
<evidence type="ECO:0000256" key="7">
    <source>
        <dbReference type="ARBA" id="ARBA00023034"/>
    </source>
</evidence>
<dbReference type="Proteomes" id="UP000009136">
    <property type="component" value="Chromosome 22"/>
</dbReference>
<feature type="compositionally biased region" description="Gly residues" evidence="12">
    <location>
        <begin position="1"/>
        <end position="11"/>
    </location>
</feature>
<dbReference type="InterPro" id="IPR018011">
    <property type="entry name" value="Carb_sulfotrans_8-10"/>
</dbReference>
<dbReference type="Ensembl" id="ENSBTAT00000129452.1">
    <property type="protein sequence ID" value="ENSBTAP00000086950.1"/>
    <property type="gene ID" value="ENSBTAG00000008778.8"/>
</dbReference>
<keyword evidence="9 11" id="KW-0325">Glycoprotein</keyword>
<comment type="similarity">
    <text evidence="2 11">Belongs to the sulfotransferase 2 family.</text>
</comment>
<reference evidence="13" key="2">
    <citation type="submission" date="2025-08" db="UniProtKB">
        <authorList>
            <consortium name="Ensembl"/>
        </authorList>
    </citation>
    <scope>IDENTIFICATION</scope>
    <source>
        <strain evidence="13">Hereford</strain>
    </source>
</reference>
<feature type="region of interest" description="Disordered" evidence="12">
    <location>
        <begin position="43"/>
        <end position="154"/>
    </location>
</feature>
<dbReference type="AlphaFoldDB" id="A0AAA9SSI2"/>
<dbReference type="GO" id="GO:0047756">
    <property type="term" value="F:chondroitin 4-sulfotransferase activity"/>
    <property type="evidence" value="ECO:0007669"/>
    <property type="project" value="Ensembl"/>
</dbReference>
<evidence type="ECO:0000256" key="10">
    <source>
        <dbReference type="ARBA" id="ARBA00023277"/>
    </source>
</evidence>
<dbReference type="EC" id="2.8.2.-" evidence="11"/>
<evidence type="ECO:0000256" key="6">
    <source>
        <dbReference type="ARBA" id="ARBA00022989"/>
    </source>
</evidence>
<evidence type="ECO:0000256" key="3">
    <source>
        <dbReference type="ARBA" id="ARBA00022679"/>
    </source>
</evidence>
<reference evidence="13" key="1">
    <citation type="submission" date="2018-03" db="EMBL/GenBank/DDBJ databases">
        <title>ARS-UCD1.2.</title>
        <authorList>
            <person name="Rosen B.D."/>
            <person name="Bickhart D.M."/>
            <person name="Koren S."/>
            <person name="Schnabel R.D."/>
            <person name="Hall R."/>
            <person name="Zimin A."/>
            <person name="Dreischer C."/>
            <person name="Schultheiss S."/>
            <person name="Schroeder S.G."/>
            <person name="Elsik C.G."/>
            <person name="Couldrey C."/>
            <person name="Liu G.E."/>
            <person name="Van Tassell C.P."/>
            <person name="Phillippy A.M."/>
            <person name="Smith T.P.L."/>
            <person name="Medrano J.F."/>
        </authorList>
    </citation>
    <scope>NUCLEOTIDE SEQUENCE [LARGE SCALE GENOMIC DNA]</scope>
    <source>
        <strain evidence="13">Hereford</strain>
    </source>
</reference>
<evidence type="ECO:0000256" key="9">
    <source>
        <dbReference type="ARBA" id="ARBA00023180"/>
    </source>
</evidence>
<accession>A0AAA9SSI2</accession>
<dbReference type="GO" id="GO:0001537">
    <property type="term" value="F:dermatan 4-sulfotransferase activity"/>
    <property type="evidence" value="ECO:0007669"/>
    <property type="project" value="Ensembl"/>
</dbReference>
<gene>
    <name evidence="13" type="primary">CHST13</name>
</gene>
<evidence type="ECO:0000256" key="12">
    <source>
        <dbReference type="SAM" id="MobiDB-lite"/>
    </source>
</evidence>
<dbReference type="GeneTree" id="ENSGT00940000161154"/>
<keyword evidence="7 11" id="KW-0333">Golgi apparatus</keyword>
<protein>
    <recommendedName>
        <fullName evidence="11">Carbohydrate sulfotransferase</fullName>
        <ecNumber evidence="11">2.8.2.-</ecNumber>
    </recommendedName>
</protein>